<accession>A0ABD2CVS3</accession>
<sequence>MILNCRISAVIVSRNSWDMSAKTLTGSIRGLMNFSILRYLKLLWKIPNVLLRFCIYLVLDNRDEN</sequence>
<dbReference type="EMBL" id="JAYRBN010000027">
    <property type="protein sequence ID" value="KAL2749243.1"/>
    <property type="molecule type" value="Genomic_DNA"/>
</dbReference>
<proteinExistence type="predicted"/>
<comment type="caution">
    <text evidence="1">The sequence shown here is derived from an EMBL/GenBank/DDBJ whole genome shotgun (WGS) entry which is preliminary data.</text>
</comment>
<evidence type="ECO:0000313" key="2">
    <source>
        <dbReference type="Proteomes" id="UP001607303"/>
    </source>
</evidence>
<organism evidence="1 2">
    <name type="scientific">Vespula maculifrons</name>
    <name type="common">Eastern yellow jacket</name>
    <name type="synonym">Wasp</name>
    <dbReference type="NCBI Taxonomy" id="7453"/>
    <lineage>
        <taxon>Eukaryota</taxon>
        <taxon>Metazoa</taxon>
        <taxon>Ecdysozoa</taxon>
        <taxon>Arthropoda</taxon>
        <taxon>Hexapoda</taxon>
        <taxon>Insecta</taxon>
        <taxon>Pterygota</taxon>
        <taxon>Neoptera</taxon>
        <taxon>Endopterygota</taxon>
        <taxon>Hymenoptera</taxon>
        <taxon>Apocrita</taxon>
        <taxon>Aculeata</taxon>
        <taxon>Vespoidea</taxon>
        <taxon>Vespidae</taxon>
        <taxon>Vespinae</taxon>
        <taxon>Vespula</taxon>
    </lineage>
</organism>
<protein>
    <submittedName>
        <fullName evidence="1">Uncharacterized protein</fullName>
    </submittedName>
</protein>
<keyword evidence="2" id="KW-1185">Reference proteome</keyword>
<name>A0ABD2CVS3_VESMC</name>
<reference evidence="1 2" key="1">
    <citation type="journal article" date="2024" name="Ann. Entomol. Soc. Am.">
        <title>Genomic analyses of the southern and eastern yellowjacket wasps (Hymenoptera: Vespidae) reveal evolutionary signatures of social life.</title>
        <authorList>
            <person name="Catto M.A."/>
            <person name="Caine P.B."/>
            <person name="Orr S.E."/>
            <person name="Hunt B.G."/>
            <person name="Goodisman M.A.D."/>
        </authorList>
    </citation>
    <scope>NUCLEOTIDE SEQUENCE [LARGE SCALE GENOMIC DNA]</scope>
    <source>
        <strain evidence="1">232</strain>
        <tissue evidence="1">Head and thorax</tissue>
    </source>
</reference>
<gene>
    <name evidence="1" type="ORF">V1477_002183</name>
</gene>
<evidence type="ECO:0000313" key="1">
    <source>
        <dbReference type="EMBL" id="KAL2749243.1"/>
    </source>
</evidence>
<dbReference type="AlphaFoldDB" id="A0ABD2CVS3"/>
<dbReference type="Proteomes" id="UP001607303">
    <property type="component" value="Unassembled WGS sequence"/>
</dbReference>